<dbReference type="AlphaFoldDB" id="A0A449ILN1"/>
<feature type="signal peptide" evidence="5">
    <location>
        <begin position="1"/>
        <end position="23"/>
    </location>
</feature>
<dbReference type="GO" id="GO:0046872">
    <property type="term" value="F:metal ion binding"/>
    <property type="evidence" value="ECO:0007669"/>
    <property type="project" value="UniProtKB-KW"/>
</dbReference>
<feature type="domain" description="Cytochrome c" evidence="6">
    <location>
        <begin position="35"/>
        <end position="138"/>
    </location>
</feature>
<keyword evidence="2 4" id="KW-0479">Metal-binding</keyword>
<feature type="domain" description="Cytochrome c" evidence="6">
    <location>
        <begin position="312"/>
        <end position="401"/>
    </location>
</feature>
<feature type="domain" description="Cytochrome c" evidence="6">
    <location>
        <begin position="181"/>
        <end position="290"/>
    </location>
</feature>
<evidence type="ECO:0000256" key="3">
    <source>
        <dbReference type="ARBA" id="ARBA00023004"/>
    </source>
</evidence>
<dbReference type="EMBL" id="CAACYJ010000035">
    <property type="protein sequence ID" value="VFB20319.1"/>
    <property type="molecule type" value="Genomic_DNA"/>
</dbReference>
<dbReference type="PANTHER" id="PTHR35008">
    <property type="entry name" value="BLL4482 PROTEIN-RELATED"/>
    <property type="match status" value="1"/>
</dbReference>
<organism evidence="7 8">
    <name type="scientific">Pseudomonas fragi</name>
    <dbReference type="NCBI Taxonomy" id="296"/>
    <lineage>
        <taxon>Bacteria</taxon>
        <taxon>Pseudomonadati</taxon>
        <taxon>Pseudomonadota</taxon>
        <taxon>Gammaproteobacteria</taxon>
        <taxon>Pseudomonadales</taxon>
        <taxon>Pseudomonadaceae</taxon>
        <taxon>Pseudomonas</taxon>
    </lineage>
</organism>
<gene>
    <name evidence="7" type="primary">adhB2</name>
    <name evidence="7" type="ORF">NCTC10754_02935</name>
</gene>
<keyword evidence="1 4" id="KW-0349">Heme</keyword>
<evidence type="ECO:0000256" key="4">
    <source>
        <dbReference type="PROSITE-ProRule" id="PRU00433"/>
    </source>
</evidence>
<protein>
    <submittedName>
        <fullName evidence="7">Alcohol dehydrogenase cytochrome c subunit AdhB</fullName>
    </submittedName>
</protein>
<dbReference type="PANTHER" id="PTHR35008:SF8">
    <property type="entry name" value="ALCOHOL DEHYDROGENASE CYTOCHROME C SUBUNIT"/>
    <property type="match status" value="1"/>
</dbReference>
<accession>A0A449ILN1</accession>
<keyword evidence="3 4" id="KW-0408">Iron</keyword>
<dbReference type="Pfam" id="PF21342">
    <property type="entry name" value="SoxA-TsdA_cyt-c"/>
    <property type="match status" value="1"/>
</dbReference>
<dbReference type="InterPro" id="IPR009056">
    <property type="entry name" value="Cyt_c-like_dom"/>
</dbReference>
<reference evidence="7 8" key="1">
    <citation type="submission" date="2019-02" db="EMBL/GenBank/DDBJ databases">
        <authorList>
            <consortium name="Pathogen Informatics"/>
        </authorList>
    </citation>
    <scope>NUCLEOTIDE SEQUENCE [LARGE SCALE GENOMIC DNA]</scope>
    <source>
        <strain evidence="7 8">3012STDY7103891</strain>
    </source>
</reference>
<dbReference type="Pfam" id="PF00034">
    <property type="entry name" value="Cytochrom_C"/>
    <property type="match status" value="3"/>
</dbReference>
<dbReference type="RefSeq" id="WP_133144557.1">
    <property type="nucleotide sequence ID" value="NZ_CAACYJ010000035.1"/>
</dbReference>
<dbReference type="InterPro" id="IPR051459">
    <property type="entry name" value="Cytochrome_c-type_DH"/>
</dbReference>
<dbReference type="Gene3D" id="1.10.760.10">
    <property type="entry name" value="Cytochrome c-like domain"/>
    <property type="match status" value="4"/>
</dbReference>
<keyword evidence="5" id="KW-0732">Signal</keyword>
<evidence type="ECO:0000256" key="1">
    <source>
        <dbReference type="ARBA" id="ARBA00022617"/>
    </source>
</evidence>
<dbReference type="SUPFAM" id="SSF46626">
    <property type="entry name" value="Cytochrome c"/>
    <property type="match status" value="5"/>
</dbReference>
<evidence type="ECO:0000313" key="8">
    <source>
        <dbReference type="Proteomes" id="UP000330809"/>
    </source>
</evidence>
<evidence type="ECO:0000256" key="2">
    <source>
        <dbReference type="ARBA" id="ARBA00022723"/>
    </source>
</evidence>
<name>A0A449ILN1_PSEFR</name>
<feature type="domain" description="Cytochrome c" evidence="6">
    <location>
        <begin position="565"/>
        <end position="658"/>
    </location>
</feature>
<evidence type="ECO:0000259" key="6">
    <source>
        <dbReference type="PROSITE" id="PS51007"/>
    </source>
</evidence>
<dbReference type="InterPro" id="IPR036909">
    <property type="entry name" value="Cyt_c-like_dom_sf"/>
</dbReference>
<dbReference type="PROSITE" id="PS51007">
    <property type="entry name" value="CYTC"/>
    <property type="match status" value="4"/>
</dbReference>
<feature type="chain" id="PRO_5019204314" evidence="5">
    <location>
        <begin position="24"/>
        <end position="680"/>
    </location>
</feature>
<sequence length="680" mass="73310">MLSTFPRLALAGLTLLCTLGVQASEPTPAANPEKNLIERGHYVARLGDCIACHTAMGGAEMAGGLELKTPMGTIYSSNITPDPETGIGQYSFEQFDKAMRQGVTPAGKNLYPAMPYPSYAKMSEDDMRALYAYLMHDVAPVKMANLEADMGFPFNQRWGLALWNWAFVDNQPFVPDPDKSVELNRGAYLVQGLGHCGSCHTPRGIAFQEKAMSDDGSAGKHYLAGETVEHWRALSLRNLWTVGDTVQLLKTGQNRFATVSGNMADVIHHSTQHFTDADLTAIASYLKSLPAGKDDLPMPAVAITPAKAPDTLYSSRGGLGYTQFCADCHRPDGGGVKGMFPPLNGNPGIVAANPTTLLHITLTGWKTPQTATHPRVYTMPGFARLGDDEIAEILSFVRSSWGNAAPAIKPGQVAKMRKQLNPETVDETAFVTPRLANLLSAANADQVVRGMRLHLQTKALLPDNVGNALNCTSCHLNAGTVADGSPFVGVSAFFPGYAPRAGKEVTLEERINGCFRRSMNGQPLPVASPDMQAMVAYFDWMKMNTVAGDKVAGRGVGKVDPKIVPDPENGKLIYAQQCAVCHGDDGQGLKQADGSFVYPPLWGNESFNIGAGMARTYTAAAFVKRNMPIGFHEKFPLGQGGLSDQEAVDVAEYFSHQPRPDFVDKAKDWPKGGKPVDARY</sequence>
<evidence type="ECO:0000313" key="7">
    <source>
        <dbReference type="EMBL" id="VFB20319.1"/>
    </source>
</evidence>
<dbReference type="GO" id="GO:0020037">
    <property type="term" value="F:heme binding"/>
    <property type="evidence" value="ECO:0007669"/>
    <property type="project" value="InterPro"/>
</dbReference>
<dbReference type="Proteomes" id="UP000330809">
    <property type="component" value="Unassembled WGS sequence"/>
</dbReference>
<dbReference type="GO" id="GO:0009055">
    <property type="term" value="F:electron transfer activity"/>
    <property type="evidence" value="ECO:0007669"/>
    <property type="project" value="InterPro"/>
</dbReference>
<evidence type="ECO:0000256" key="5">
    <source>
        <dbReference type="SAM" id="SignalP"/>
    </source>
</evidence>
<proteinExistence type="predicted"/>